<dbReference type="PRINTS" id="PR00019">
    <property type="entry name" value="LEURICHRPT"/>
</dbReference>
<evidence type="ECO:0000256" key="1">
    <source>
        <dbReference type="ARBA" id="ARBA00004167"/>
    </source>
</evidence>
<dbReference type="Pfam" id="PF08263">
    <property type="entry name" value="LRRNT_2"/>
    <property type="match status" value="1"/>
</dbReference>
<evidence type="ECO:0000256" key="4">
    <source>
        <dbReference type="ARBA" id="ARBA00022729"/>
    </source>
</evidence>
<dbReference type="SMART" id="SM00369">
    <property type="entry name" value="LRR_TYP"/>
    <property type="match status" value="7"/>
</dbReference>
<evidence type="ECO:0000256" key="8">
    <source>
        <dbReference type="SAM" id="Phobius"/>
    </source>
</evidence>
<feature type="domain" description="Leucine-rich repeat-containing N-terminal plant-type" evidence="10">
    <location>
        <begin position="35"/>
        <end position="83"/>
    </location>
</feature>
<keyword evidence="6 8" id="KW-1133">Transmembrane helix</keyword>
<proteinExistence type="predicted"/>
<evidence type="ECO:0000256" key="9">
    <source>
        <dbReference type="SAM" id="SignalP"/>
    </source>
</evidence>
<evidence type="ECO:0000313" key="12">
    <source>
        <dbReference type="EMBL" id="WOG94394.1"/>
    </source>
</evidence>
<dbReference type="GO" id="GO:0051707">
    <property type="term" value="P:response to other organism"/>
    <property type="evidence" value="ECO:0007669"/>
    <property type="project" value="UniProtKB-ARBA"/>
</dbReference>
<dbReference type="SMART" id="SM00365">
    <property type="entry name" value="LRR_SD22"/>
    <property type="match status" value="5"/>
</dbReference>
<dbReference type="PROSITE" id="PS51450">
    <property type="entry name" value="LRR"/>
    <property type="match status" value="1"/>
</dbReference>
<dbReference type="Pfam" id="PF00560">
    <property type="entry name" value="LRR_1"/>
    <property type="match status" value="11"/>
</dbReference>
<reference evidence="12" key="2">
    <citation type="submission" date="2022-03" db="EMBL/GenBank/DDBJ databases">
        <title>Draft title - Genomic analysis of global carrot germplasm unveils the trajectory of domestication and the origin of high carotenoid orange carrot.</title>
        <authorList>
            <person name="Iorizzo M."/>
            <person name="Ellison S."/>
            <person name="Senalik D."/>
            <person name="Macko-Podgorni A."/>
            <person name="Grzebelus D."/>
            <person name="Bostan H."/>
            <person name="Rolling W."/>
            <person name="Curaba J."/>
            <person name="Simon P."/>
        </authorList>
    </citation>
    <scope>NUCLEOTIDE SEQUENCE</scope>
    <source>
        <tissue evidence="12">Leaf</tissue>
    </source>
</reference>
<dbReference type="GO" id="GO:0006952">
    <property type="term" value="P:defense response"/>
    <property type="evidence" value="ECO:0007669"/>
    <property type="project" value="UniProtKB-ARBA"/>
</dbReference>
<organism evidence="11">
    <name type="scientific">Daucus carota subsp. sativus</name>
    <name type="common">Carrot</name>
    <dbReference type="NCBI Taxonomy" id="79200"/>
    <lineage>
        <taxon>Eukaryota</taxon>
        <taxon>Viridiplantae</taxon>
        <taxon>Streptophyta</taxon>
        <taxon>Embryophyta</taxon>
        <taxon>Tracheophyta</taxon>
        <taxon>Spermatophyta</taxon>
        <taxon>Magnoliopsida</taxon>
        <taxon>eudicotyledons</taxon>
        <taxon>Gunneridae</taxon>
        <taxon>Pentapetalae</taxon>
        <taxon>asterids</taxon>
        <taxon>campanulids</taxon>
        <taxon>Apiales</taxon>
        <taxon>Apiaceae</taxon>
        <taxon>Apioideae</taxon>
        <taxon>Scandiceae</taxon>
        <taxon>Daucinae</taxon>
        <taxon>Daucus</taxon>
        <taxon>Daucus sect. Daucus</taxon>
    </lineage>
</organism>
<keyword evidence="3 8" id="KW-0812">Transmembrane</keyword>
<keyword evidence="2" id="KW-0433">Leucine-rich repeat</keyword>
<gene>
    <name evidence="11" type="ORF">DCAR_012081</name>
    <name evidence="12" type="ORF">DCAR_0313689</name>
</gene>
<feature type="chain" id="PRO_5007828778" description="Leucine-rich repeat-containing N-terminal plant-type domain-containing protein" evidence="9">
    <location>
        <begin position="25"/>
        <end position="934"/>
    </location>
</feature>
<dbReference type="PANTHER" id="PTHR48060:SF21">
    <property type="entry name" value="L DOMAIN-LIKE PROTEIN"/>
    <property type="match status" value="1"/>
</dbReference>
<feature type="transmembrane region" description="Helical" evidence="8">
    <location>
        <begin position="888"/>
        <end position="906"/>
    </location>
</feature>
<keyword evidence="7 8" id="KW-0472">Membrane</keyword>
<evidence type="ECO:0000313" key="13">
    <source>
        <dbReference type="Proteomes" id="UP000077755"/>
    </source>
</evidence>
<dbReference type="FunFam" id="3.80.10.10:FF:000095">
    <property type="entry name" value="LRR receptor-like serine/threonine-protein kinase GSO1"/>
    <property type="match status" value="2"/>
</dbReference>
<dbReference type="InterPro" id="IPR013210">
    <property type="entry name" value="LRR_N_plant-typ"/>
</dbReference>
<dbReference type="InterPro" id="IPR001611">
    <property type="entry name" value="Leu-rich_rpt"/>
</dbReference>
<dbReference type="PANTHER" id="PTHR48060">
    <property type="entry name" value="DNA DAMAGE-REPAIR/TOLERATION PROTEIN DRT100"/>
    <property type="match status" value="1"/>
</dbReference>
<name>A0A161WX97_DAUCS</name>
<dbReference type="EMBL" id="CP093345">
    <property type="protein sequence ID" value="WOG94394.1"/>
    <property type="molecule type" value="Genomic_DNA"/>
</dbReference>
<dbReference type="InterPro" id="IPR053211">
    <property type="entry name" value="DNA_repair-toleration"/>
</dbReference>
<evidence type="ECO:0000259" key="10">
    <source>
        <dbReference type="Pfam" id="PF08263"/>
    </source>
</evidence>
<dbReference type="InterPro" id="IPR003591">
    <property type="entry name" value="Leu-rich_rpt_typical-subtyp"/>
</dbReference>
<keyword evidence="5" id="KW-0677">Repeat</keyword>
<evidence type="ECO:0000313" key="11">
    <source>
        <dbReference type="EMBL" id="KZN03325.1"/>
    </source>
</evidence>
<comment type="subcellular location">
    <subcellularLocation>
        <location evidence="1">Membrane</location>
        <topology evidence="1">Single-pass membrane protein</topology>
    </subcellularLocation>
</comment>
<dbReference type="GO" id="GO:0016020">
    <property type="term" value="C:membrane"/>
    <property type="evidence" value="ECO:0007669"/>
    <property type="project" value="UniProtKB-SubCell"/>
</dbReference>
<feature type="signal peptide" evidence="9">
    <location>
        <begin position="1"/>
        <end position="24"/>
    </location>
</feature>
<evidence type="ECO:0000256" key="6">
    <source>
        <dbReference type="ARBA" id="ARBA00022989"/>
    </source>
</evidence>
<sequence>MWKSMKLFTIIIIVLFLQQHVALSSSSTPNHLSHSTQKLALYQFKTSLMINTSFTKYCFTPYPKTMNWSMSSDCCMWEGVTCNQVTRDVIGLDLSCSQLVGTILPNSTLFQLSHLQSLNLSRNDLCGVLPEDIFHLPNLQKFRLTFNSHLTVTLPKVKWGSSGSLQNLFLRYVSLNGGIPDSVGYLESLRSLSLRACNISGPIPISMGNLTQLHELDLGSNHIIGQIPMSMGNLTQLTDFDLRSNQITGQIPNSLANLQNLKVLSLGQNNLIGQFPSWVGNLRQLVNLFLSSNSFTGSLPSNVTALSFPRLATLDLSYNMLNGTIPSWLFDHSIEGLYIGSNGFTGKLNEFDSSRSALESFSCSQNLLSGTIPQSFYEPVNLSDLDFSSNNFSGVFDVEKLSHLEHLYGLALSNNSLSVRYTHSTTLSPDIGYLGLSSCKITKFPHFIKGSSFLGYLDLSNNQIDEEIPQWNASTSLESLGLYYLDLSNNQIYGEIPQWIESMLQTSLEYLNLSHNSLTGGFQYLSAENIHSLDLHSNMLNGSLPASICNSSFLHILNLSYNNFSGVLPTCPRSVNNILSVLDLRMNNITGSLPSALPNFRELRTLNLNSNKLEGTIPVSFAKFSYLEVLDIGSNQIHDTFPHCLESLPTLQVLVLKSNKFHGFISNDTKIEHPFPSLRIIDLSCNEFSGLLPEKYIKNFNAMMNGDVTKVQLNYMGDSSYSDSITVVIKGVEIELVRILTVFTTIDLSRNKFEGEIPEYIGNLKSLRYLNLSHNHLSGQIPHSIGELLLLESLDLSFNQLTGVIPPQLTCIYFLSRLNLSSNNLSGRIPQGPQFQTFENDSYAGNLGLCGSPLSKKCITETQVGKNEEEIEEDDDHFFCGFSWKSLVIGYCCGVVPGFVVGYMMFMAGKLKWFTRVIARGLGLKVRRLEIRRR</sequence>
<dbReference type="EMBL" id="LNRQ01000003">
    <property type="protein sequence ID" value="KZN03325.1"/>
    <property type="molecule type" value="Genomic_DNA"/>
</dbReference>
<dbReference type="Pfam" id="PF13855">
    <property type="entry name" value="LRR_8"/>
    <property type="match status" value="3"/>
</dbReference>
<dbReference type="Gene3D" id="3.80.10.10">
    <property type="entry name" value="Ribonuclease Inhibitor"/>
    <property type="match status" value="4"/>
</dbReference>
<keyword evidence="13" id="KW-1185">Reference proteome</keyword>
<dbReference type="STRING" id="79200.A0A161WX97"/>
<dbReference type="InterPro" id="IPR032675">
    <property type="entry name" value="LRR_dom_sf"/>
</dbReference>
<dbReference type="SUPFAM" id="SSF52047">
    <property type="entry name" value="RNI-like"/>
    <property type="match status" value="1"/>
</dbReference>
<dbReference type="Gramene" id="KZN03325">
    <property type="protein sequence ID" value="KZN03325"/>
    <property type="gene ID" value="DCAR_012081"/>
</dbReference>
<dbReference type="FunFam" id="3.80.10.10:FF:000383">
    <property type="entry name" value="Leucine-rich repeat receptor protein kinase EMS1"/>
    <property type="match status" value="1"/>
</dbReference>
<dbReference type="OMA" id="AWSNWQV"/>
<dbReference type="AlphaFoldDB" id="A0A161WX97"/>
<evidence type="ECO:0000256" key="7">
    <source>
        <dbReference type="ARBA" id="ARBA00023136"/>
    </source>
</evidence>
<protein>
    <recommendedName>
        <fullName evidence="10">Leucine-rich repeat-containing N-terminal plant-type domain-containing protein</fullName>
    </recommendedName>
</protein>
<dbReference type="SUPFAM" id="SSF52058">
    <property type="entry name" value="L domain-like"/>
    <property type="match status" value="2"/>
</dbReference>
<keyword evidence="4 9" id="KW-0732">Signal</keyword>
<evidence type="ECO:0000256" key="2">
    <source>
        <dbReference type="ARBA" id="ARBA00022614"/>
    </source>
</evidence>
<reference evidence="11" key="1">
    <citation type="journal article" date="2016" name="Nat. Genet.">
        <title>A high-quality carrot genome assembly provides new insights into carotenoid accumulation and asterid genome evolution.</title>
        <authorList>
            <person name="Iorizzo M."/>
            <person name="Ellison S."/>
            <person name="Senalik D."/>
            <person name="Zeng P."/>
            <person name="Satapoomin P."/>
            <person name="Huang J."/>
            <person name="Bowman M."/>
            <person name="Iovene M."/>
            <person name="Sanseverino W."/>
            <person name="Cavagnaro P."/>
            <person name="Yildiz M."/>
            <person name="Macko-Podgorni A."/>
            <person name="Moranska E."/>
            <person name="Grzebelus E."/>
            <person name="Grzebelus D."/>
            <person name="Ashrafi H."/>
            <person name="Zheng Z."/>
            <person name="Cheng S."/>
            <person name="Spooner D."/>
            <person name="Van Deynze A."/>
            <person name="Simon P."/>
        </authorList>
    </citation>
    <scope>NUCLEOTIDE SEQUENCE [LARGE SCALE GENOMIC DNA]</scope>
    <source>
        <tissue evidence="11">Leaf</tissue>
    </source>
</reference>
<dbReference type="Proteomes" id="UP000077755">
    <property type="component" value="Chromosome 3"/>
</dbReference>
<accession>A0A161WX97</accession>
<evidence type="ECO:0000256" key="3">
    <source>
        <dbReference type="ARBA" id="ARBA00022692"/>
    </source>
</evidence>
<evidence type="ECO:0000256" key="5">
    <source>
        <dbReference type="ARBA" id="ARBA00022737"/>
    </source>
</evidence>